<keyword evidence="1" id="KW-0285">Flavoprotein</keyword>
<accession>A0A4Y8Q3Q6</accession>
<evidence type="ECO:0000256" key="4">
    <source>
        <dbReference type="ARBA" id="ARBA00023033"/>
    </source>
</evidence>
<proteinExistence type="predicted"/>
<evidence type="ECO:0000313" key="6">
    <source>
        <dbReference type="EMBL" id="TFE88575.1"/>
    </source>
</evidence>
<reference evidence="6 7" key="1">
    <citation type="submission" date="2017-03" db="EMBL/GenBank/DDBJ databases">
        <title>Isolation of Levoglucosan Utilizing Bacteria.</title>
        <authorList>
            <person name="Arya A.S."/>
        </authorList>
    </citation>
    <scope>NUCLEOTIDE SEQUENCE [LARGE SCALE GENOMIC DNA]</scope>
    <source>
        <strain evidence="6 7">MEC069</strain>
    </source>
</reference>
<sequence>MAEQRKQAGDVDHEVEFGWFIPTTGDGKYIGVPPERESTSAYMIEVAQAAERAGFTFALIPTGGNCIDAWIVGSTIASHTKTLKPLVAMRPGLIAPVLAARMAASLDYVSGGRALINVVTGGSPGDLTATGDPLAHAHDERYERTREFLQIVKQVWTNAQGKTAKFLAGNQTYADTEKVHFHGKYYDIEGGASFPAPVQQPHPPLYFGGSSPAGKRTAAETADVYLLWAEPLDWISGQIAELEQLRAELKRDQGLDRQLRYGLRAQVLVRETEEEAWREAWDIISRVDREALEYSGQRFTQTDATNQKRQNELRELSRSNDYVLAPNLWAGLSIVRGGGSMLLVGTPEQVSDRLLEYVDLGISSFVLSGYPNLEESQYTGELLLPLVKRKLAERKQLRAAAGSTV</sequence>
<evidence type="ECO:0000256" key="1">
    <source>
        <dbReference type="ARBA" id="ARBA00022630"/>
    </source>
</evidence>
<dbReference type="EMBL" id="MYFO01000009">
    <property type="protein sequence ID" value="TFE88575.1"/>
    <property type="molecule type" value="Genomic_DNA"/>
</dbReference>
<dbReference type="AlphaFoldDB" id="A0A4Y8Q3Q6"/>
<comment type="caution">
    <text evidence="6">The sequence shown here is derived from an EMBL/GenBank/DDBJ whole genome shotgun (WGS) entry which is preliminary data.</text>
</comment>
<protein>
    <submittedName>
        <fullName evidence="6">F420-dependent oxidoreductase</fullName>
    </submittedName>
</protein>
<dbReference type="Proteomes" id="UP000298246">
    <property type="component" value="Unassembled WGS sequence"/>
</dbReference>
<keyword evidence="7" id="KW-1185">Reference proteome</keyword>
<dbReference type="InterPro" id="IPR050172">
    <property type="entry name" value="SsuD_RutA_monooxygenase"/>
</dbReference>
<organism evidence="6 7">
    <name type="scientific">Paenibacillus athensensis</name>
    <dbReference type="NCBI Taxonomy" id="1967502"/>
    <lineage>
        <taxon>Bacteria</taxon>
        <taxon>Bacillati</taxon>
        <taxon>Bacillota</taxon>
        <taxon>Bacilli</taxon>
        <taxon>Bacillales</taxon>
        <taxon>Paenibacillaceae</taxon>
        <taxon>Paenibacillus</taxon>
    </lineage>
</organism>
<dbReference type="GO" id="GO:0008726">
    <property type="term" value="F:alkanesulfonate monooxygenase activity"/>
    <property type="evidence" value="ECO:0007669"/>
    <property type="project" value="TreeGrafter"/>
</dbReference>
<dbReference type="InterPro" id="IPR011251">
    <property type="entry name" value="Luciferase-like_dom"/>
</dbReference>
<dbReference type="InterPro" id="IPR036661">
    <property type="entry name" value="Luciferase-like_sf"/>
</dbReference>
<dbReference type="Pfam" id="PF00296">
    <property type="entry name" value="Bac_luciferase"/>
    <property type="match status" value="1"/>
</dbReference>
<keyword evidence="3" id="KW-0560">Oxidoreductase</keyword>
<evidence type="ECO:0000256" key="3">
    <source>
        <dbReference type="ARBA" id="ARBA00023002"/>
    </source>
</evidence>
<dbReference type="RefSeq" id="WP_230632715.1">
    <property type="nucleotide sequence ID" value="NZ_MYFO02000002.1"/>
</dbReference>
<dbReference type="SUPFAM" id="SSF51679">
    <property type="entry name" value="Bacterial luciferase-like"/>
    <property type="match status" value="1"/>
</dbReference>
<dbReference type="PANTHER" id="PTHR42847:SF4">
    <property type="entry name" value="ALKANESULFONATE MONOOXYGENASE-RELATED"/>
    <property type="match status" value="1"/>
</dbReference>
<name>A0A4Y8Q3Q6_9BACL</name>
<feature type="domain" description="Luciferase-like" evidence="5">
    <location>
        <begin position="16"/>
        <end position="363"/>
    </location>
</feature>
<evidence type="ECO:0000256" key="2">
    <source>
        <dbReference type="ARBA" id="ARBA00022643"/>
    </source>
</evidence>
<dbReference type="CDD" id="cd01094">
    <property type="entry name" value="Alkanesulfonate_monoxygenase"/>
    <property type="match status" value="1"/>
</dbReference>
<gene>
    <name evidence="6" type="ORF">B5M42_08980</name>
</gene>
<dbReference type="Gene3D" id="3.20.20.30">
    <property type="entry name" value="Luciferase-like domain"/>
    <property type="match status" value="1"/>
</dbReference>
<keyword evidence="2" id="KW-0288">FMN</keyword>
<dbReference type="GO" id="GO:0046306">
    <property type="term" value="P:alkanesulfonate catabolic process"/>
    <property type="evidence" value="ECO:0007669"/>
    <property type="project" value="TreeGrafter"/>
</dbReference>
<keyword evidence="4" id="KW-0503">Monooxygenase</keyword>
<evidence type="ECO:0000259" key="5">
    <source>
        <dbReference type="Pfam" id="PF00296"/>
    </source>
</evidence>
<evidence type="ECO:0000313" key="7">
    <source>
        <dbReference type="Proteomes" id="UP000298246"/>
    </source>
</evidence>
<dbReference type="PANTHER" id="PTHR42847">
    <property type="entry name" value="ALKANESULFONATE MONOOXYGENASE"/>
    <property type="match status" value="1"/>
</dbReference>